<dbReference type="InterPro" id="IPR036412">
    <property type="entry name" value="HAD-like_sf"/>
</dbReference>
<dbReference type="Gene3D" id="3.40.50.1000">
    <property type="entry name" value="HAD superfamily/HAD-like"/>
    <property type="match status" value="1"/>
</dbReference>
<dbReference type="PANTHER" id="PTHR42891:SF1">
    <property type="entry name" value="D-GLYCERO-BETA-D-MANNO-HEPTOSE-1,7-BISPHOSPHATE 7-PHOSPHATASE"/>
    <property type="match status" value="1"/>
</dbReference>
<dbReference type="InterPro" id="IPR023214">
    <property type="entry name" value="HAD_sf"/>
</dbReference>
<sequence length="136" mass="15531">MIISFTNQPGISRGEAKREEFESELKGFGFDKVYLCPHQQNEGCNCRKPSTGMLLQAAEDNNLNLNQCFVIGDRWTDMLAAKDAGCIQVLVKTGARVEYGTTSLFNYRSRFSGRVQKIFVQQSGQFVDNRNFYFEY</sequence>
<evidence type="ECO:0000313" key="2">
    <source>
        <dbReference type="Proteomes" id="UP001519328"/>
    </source>
</evidence>
<dbReference type="InterPro" id="IPR006439">
    <property type="entry name" value="HAD-SF_hydro_IA"/>
</dbReference>
<dbReference type="NCBIfam" id="TIGR01662">
    <property type="entry name" value="HAD-SF-IIIA"/>
    <property type="match status" value="1"/>
</dbReference>
<protein>
    <submittedName>
        <fullName evidence="1">Histidinol phosphatase-like enzyme</fullName>
    </submittedName>
</protein>
<name>A0ABS4H842_9BACI</name>
<keyword evidence="2" id="KW-1185">Reference proteome</keyword>
<dbReference type="InterPro" id="IPR006549">
    <property type="entry name" value="HAD-SF_hydro_IIIA"/>
</dbReference>
<dbReference type="EMBL" id="JAGGKK010000001">
    <property type="protein sequence ID" value="MBP1947079.1"/>
    <property type="molecule type" value="Genomic_DNA"/>
</dbReference>
<evidence type="ECO:0000313" key="1">
    <source>
        <dbReference type="EMBL" id="MBP1947079.1"/>
    </source>
</evidence>
<dbReference type="SUPFAM" id="SSF56784">
    <property type="entry name" value="HAD-like"/>
    <property type="match status" value="1"/>
</dbReference>
<comment type="caution">
    <text evidence="1">The sequence shown here is derived from an EMBL/GenBank/DDBJ whole genome shotgun (WGS) entry which is preliminary data.</text>
</comment>
<dbReference type="Pfam" id="PF13242">
    <property type="entry name" value="Hydrolase_like"/>
    <property type="match status" value="1"/>
</dbReference>
<accession>A0ABS4H842</accession>
<dbReference type="NCBIfam" id="TIGR01549">
    <property type="entry name" value="HAD-SF-IA-v1"/>
    <property type="match status" value="1"/>
</dbReference>
<proteinExistence type="predicted"/>
<dbReference type="Proteomes" id="UP001519328">
    <property type="component" value="Unassembled WGS sequence"/>
</dbReference>
<organism evidence="1 2">
    <name type="scientific">Virgibacillus litoralis</name>
    <dbReference type="NCBI Taxonomy" id="578221"/>
    <lineage>
        <taxon>Bacteria</taxon>
        <taxon>Bacillati</taxon>
        <taxon>Bacillota</taxon>
        <taxon>Bacilli</taxon>
        <taxon>Bacillales</taxon>
        <taxon>Bacillaceae</taxon>
        <taxon>Virgibacillus</taxon>
    </lineage>
</organism>
<reference evidence="1 2" key="1">
    <citation type="submission" date="2021-03" db="EMBL/GenBank/DDBJ databases">
        <title>Genomic Encyclopedia of Type Strains, Phase IV (KMG-IV): sequencing the most valuable type-strain genomes for metagenomic binning, comparative biology and taxonomic classification.</title>
        <authorList>
            <person name="Goeker M."/>
        </authorList>
    </citation>
    <scope>NUCLEOTIDE SEQUENCE [LARGE SCALE GENOMIC DNA]</scope>
    <source>
        <strain evidence="1 2">DSM 21085</strain>
    </source>
</reference>
<dbReference type="PANTHER" id="PTHR42891">
    <property type="entry name" value="D-GLYCERO-BETA-D-MANNO-HEPTOSE-1,7-BISPHOSPHATE 7-PHOSPHATASE"/>
    <property type="match status" value="1"/>
</dbReference>
<dbReference type="InterPro" id="IPR004446">
    <property type="entry name" value="Heptose_bisP_phosphatase"/>
</dbReference>
<gene>
    <name evidence="1" type="ORF">J2Z82_000002</name>
</gene>